<dbReference type="InterPro" id="IPR050780">
    <property type="entry name" value="Mucin_vWF_Thrombospondin_sf"/>
</dbReference>
<reference evidence="7 8" key="1">
    <citation type="submission" date="2020-06" db="EMBL/GenBank/DDBJ databases">
        <authorList>
            <consortium name="Wellcome Sanger Institute Data Sharing"/>
        </authorList>
    </citation>
    <scope>NUCLEOTIDE SEQUENCE [LARGE SCALE GENOMIC DNA]</scope>
</reference>
<dbReference type="Gene3D" id="2.10.25.10">
    <property type="entry name" value="Laminin"/>
    <property type="match status" value="3"/>
</dbReference>
<reference evidence="7" key="2">
    <citation type="submission" date="2025-08" db="UniProtKB">
        <authorList>
            <consortium name="Ensembl"/>
        </authorList>
    </citation>
    <scope>IDENTIFICATION</scope>
</reference>
<dbReference type="InterPro" id="IPR001007">
    <property type="entry name" value="VWF_dom"/>
</dbReference>
<name>A0AAY4BJQ2_9TELE</name>
<feature type="domain" description="VWFD" evidence="6">
    <location>
        <begin position="357"/>
        <end position="526"/>
    </location>
</feature>
<evidence type="ECO:0000256" key="2">
    <source>
        <dbReference type="ARBA" id="ARBA00022525"/>
    </source>
</evidence>
<keyword evidence="5" id="KW-0325">Glycoprotein</keyword>
<keyword evidence="8" id="KW-1185">Reference proteome</keyword>
<feature type="domain" description="VWFD" evidence="6">
    <location>
        <begin position="794"/>
        <end position="963"/>
    </location>
</feature>
<feature type="domain" description="VWFD" evidence="6">
    <location>
        <begin position="1268"/>
        <end position="1449"/>
    </location>
</feature>
<dbReference type="InterPro" id="IPR058753">
    <property type="entry name" value="TIL_OTOGL_Mucin"/>
</dbReference>
<evidence type="ECO:0000256" key="5">
    <source>
        <dbReference type="ARBA" id="ARBA00023180"/>
    </source>
</evidence>
<dbReference type="Pfam" id="PF00094">
    <property type="entry name" value="VWD"/>
    <property type="match status" value="3"/>
</dbReference>
<dbReference type="GO" id="GO:0005615">
    <property type="term" value="C:extracellular space"/>
    <property type="evidence" value="ECO:0007669"/>
    <property type="project" value="TreeGrafter"/>
</dbReference>
<evidence type="ECO:0000256" key="4">
    <source>
        <dbReference type="ARBA" id="ARBA00023157"/>
    </source>
</evidence>
<reference evidence="7" key="3">
    <citation type="submission" date="2025-09" db="UniProtKB">
        <authorList>
            <consortium name="Ensembl"/>
        </authorList>
    </citation>
    <scope>IDENTIFICATION</scope>
</reference>
<proteinExistence type="predicted"/>
<dbReference type="GO" id="GO:0031012">
    <property type="term" value="C:extracellular matrix"/>
    <property type="evidence" value="ECO:0007669"/>
    <property type="project" value="TreeGrafter"/>
</dbReference>
<protein>
    <recommendedName>
        <fullName evidence="6">VWFD domain-containing protein</fullName>
    </recommendedName>
</protein>
<dbReference type="Pfam" id="PF08742">
    <property type="entry name" value="C8"/>
    <property type="match status" value="3"/>
</dbReference>
<accession>A0AAY4BJQ2</accession>
<dbReference type="InterPro" id="IPR014853">
    <property type="entry name" value="VWF/SSPO/ZAN-like_Cys-rich_dom"/>
</dbReference>
<keyword evidence="4" id="KW-1015">Disulfide bond</keyword>
<dbReference type="SMART" id="SM00215">
    <property type="entry name" value="VWC_out"/>
    <property type="match status" value="2"/>
</dbReference>
<evidence type="ECO:0000313" key="8">
    <source>
        <dbReference type="Proteomes" id="UP000694580"/>
    </source>
</evidence>
<keyword evidence="2" id="KW-0964">Secreted</keyword>
<comment type="subcellular location">
    <subcellularLocation>
        <location evidence="1">Secreted</location>
    </subcellularLocation>
</comment>
<dbReference type="PANTHER" id="PTHR11339">
    <property type="entry name" value="EXTRACELLULAR MATRIX GLYCOPROTEIN RELATED"/>
    <property type="match status" value="1"/>
</dbReference>
<evidence type="ECO:0000256" key="1">
    <source>
        <dbReference type="ARBA" id="ARBA00004613"/>
    </source>
</evidence>
<dbReference type="GeneTree" id="ENSGT00940000165245"/>
<dbReference type="PANTHER" id="PTHR11339:SF408">
    <property type="entry name" value="MUCIN-5B"/>
    <property type="match status" value="1"/>
</dbReference>
<sequence>MVIRGWFISDGVVITTSGNVCKTYGSGVFKPFNGSAFYVRTSCPATLTQFTHRRVMCLISILRGDTGLMTRVEIVVNNIRTIIQNGTISVETRSVSLPYDHTYQHIFQYGIYTKLKSKVLPLSITWYNAGGGISSIWVILNEQLVSEMAGFCGRLDSAGCCCYYYYYYCLAKSINFEMFDAFCIFLSFVFFSNVCRDFMSQAVQCLQSKLKMHLQLCENNAFGYRNSTSITCAFFKEIALQCGPNSSLWRQWRRITGCSEPKCPANFTYQELGNAFQPTCSNPTTRITSEDLVSTCSCPNGKVLNDHAEDNHCLNVTACPCVHGSKSYTPGAHRQTKCQKCLCMSGKWQCSKNMCLRKCVIESQFVTSFDGRQYSLPRKCTYVAAQGANWTLSIHFSERAVSIKQLDLNIFQYVFSDSSLVFGTEEINDFHQTGESVFLCVLSSIYVQVQTFFGMNIQVRMLPEIQMYVSLPQSEKGKTQGLCGNYNDDSTDDFTTSSGIIENSAEQFALSWAMDGCGGNISKVCINLDNEFFADEKCFKLRDPNGLFSECHDHVPLDPYIQCTTGLQSCLCVALGNYAKACANQGITLGDWRASTNCTLTCEANQVFNYNTQACNETCRSLSGLDPTCVGETDPVEGCGCPKGTHLQNQGSRRICSPRSLCHCHYPGGTTPPGPSVVDGRPCNCEDGRLNCSEDCGCSGGKVCVHCSYLSANTTLRTCESLSRPVVIPDICESGCYCPDGLYEDHRGECVPVQNCTCVFAGKVYGPGQTVESNCKTCICNEGYWICSGEPCQGKCQLYGNGHYQTFDSKWYHFDGNCQYTLVEDDCGSGIGMFTVKVESIPCCDEALICSRTITVDLPMNNSLILSDMRVQTRHHSDLMEVEPMYYVHTVGLYIIVSIPRIGLTLIWDKHTRVTVHLEGKVCGLCGNFDASETNDLLSRGSSMVSSTLEFANSWKSPTLPCSDQIDQSFPCQRHSYCANWAERRCMILRSDTFRDCHLKVDPEPYYQACVLESCSCEFEGKFLGFCTAVAAYAEACSEQNVCIKWRTPDLCPVYCDFYNEEGQYSWHYEPCGHVKACLQRKGFSSKLEGCYPRCPKEAPYYDENTKRCTTQESCTCLFNYPKTSNTINPMGQISTYEALTHRLGASTASSTATSTEQTTINVASDSTSIVKSSLTSSAAAKSTTDGTTTHANPNKTTAWVSKCKDLQRNQSWTCGMEWTEDCFHKICRDGKIEMTTVSCPEMQLPDCPRGQIRKISDGCCETMQCDCRCDVYGDPHYISFQGTSFDFLDNCTYVLVKEDMPRHNFSIVVDNYFCIPELDGSCIKGITLKYHNNTITLTIVESEFNVAATLNGATLQLPYEEQGIRFETTGVSVSVYFREIRSEVSLTPFNTLVITLALEHFQGNTLGQCGVCGGSSCVRPNGQTEDESCCDKTAYDWIHDDPLKPYCKEAQRNVPCHTDNPVTPVPPVFQQCRDILDFDILERNCKYDVCLSKSHYMACSTLQQAVEQCKQAGICVEWRHLTNGTCTIQCPPGLLYSECRGKLDDFCNGGVKEDLKAGCFCPDNQIRAEEHKDICVNECTNCKGPWGEPKELGETWESNCQLCTCNNYTRSVECRPNDPVPAPTCRPNFVLVPGCCNNPMCGKNNYINICFRTCQHNGLTFKVQERWTDASDPCLSFSCTTNGTEMHKRECPQQSCHELARLQKMDLTVFGLIAGNNTCSPELAEVNVTVDNCTGLVKLPVCAGECRALSRCGKFYPIKLA</sequence>
<dbReference type="SMART" id="SM00832">
    <property type="entry name" value="C8"/>
    <property type="match status" value="3"/>
</dbReference>
<dbReference type="CDD" id="cd19941">
    <property type="entry name" value="TIL"/>
    <property type="match status" value="2"/>
</dbReference>
<dbReference type="InterPro" id="IPR001846">
    <property type="entry name" value="VWF_type-D"/>
</dbReference>
<dbReference type="SUPFAM" id="SSF57567">
    <property type="entry name" value="Serine protease inhibitors"/>
    <property type="match status" value="3"/>
</dbReference>
<dbReference type="FunFam" id="2.10.25.10:FF:000674">
    <property type="entry name" value="Mucin-2"/>
    <property type="match status" value="1"/>
</dbReference>
<gene>
    <name evidence="7" type="primary">JAG1</name>
</gene>
<evidence type="ECO:0000256" key="3">
    <source>
        <dbReference type="ARBA" id="ARBA00022737"/>
    </source>
</evidence>
<dbReference type="Pfam" id="PF25962">
    <property type="entry name" value="TIL_OTOGL_Mucin"/>
    <property type="match status" value="1"/>
</dbReference>
<evidence type="ECO:0000259" key="6">
    <source>
        <dbReference type="PROSITE" id="PS51233"/>
    </source>
</evidence>
<evidence type="ECO:0000313" key="7">
    <source>
        <dbReference type="Ensembl" id="ENSDCDP00010021133.1"/>
    </source>
</evidence>
<dbReference type="Ensembl" id="ENSDCDT00010023138.1">
    <property type="protein sequence ID" value="ENSDCDP00010021133.1"/>
    <property type="gene ID" value="ENSDCDG00010009631.1"/>
</dbReference>
<dbReference type="SUPFAM" id="SSF57603">
    <property type="entry name" value="FnI-like domain"/>
    <property type="match status" value="1"/>
</dbReference>
<dbReference type="PROSITE" id="PS51233">
    <property type="entry name" value="VWFD"/>
    <property type="match status" value="3"/>
</dbReference>
<dbReference type="InterPro" id="IPR036084">
    <property type="entry name" value="Ser_inhib-like_sf"/>
</dbReference>
<dbReference type="SMART" id="SM00216">
    <property type="entry name" value="VWD"/>
    <property type="match status" value="3"/>
</dbReference>
<keyword evidence="3" id="KW-0677">Repeat</keyword>
<organism evidence="7 8">
    <name type="scientific">Denticeps clupeoides</name>
    <name type="common">denticle herring</name>
    <dbReference type="NCBI Taxonomy" id="299321"/>
    <lineage>
        <taxon>Eukaryota</taxon>
        <taxon>Metazoa</taxon>
        <taxon>Chordata</taxon>
        <taxon>Craniata</taxon>
        <taxon>Vertebrata</taxon>
        <taxon>Euteleostomi</taxon>
        <taxon>Actinopterygii</taxon>
        <taxon>Neopterygii</taxon>
        <taxon>Teleostei</taxon>
        <taxon>Clupei</taxon>
        <taxon>Clupeiformes</taxon>
        <taxon>Denticipitoidei</taxon>
        <taxon>Denticipitidae</taxon>
        <taxon>Denticeps</taxon>
    </lineage>
</organism>
<dbReference type="Proteomes" id="UP000694580">
    <property type="component" value="Chromosome 15"/>
</dbReference>